<dbReference type="SUPFAM" id="SSF53067">
    <property type="entry name" value="Actin-like ATPase domain"/>
    <property type="match status" value="1"/>
</dbReference>
<keyword evidence="6 10" id="KW-0812">Transmembrane</keyword>
<comment type="subcellular location">
    <subcellularLocation>
        <location evidence="1">Cell inner membrane</location>
        <topology evidence="1">Single-pass membrane protein</topology>
    </subcellularLocation>
</comment>
<dbReference type="GO" id="GO:0015628">
    <property type="term" value="P:protein secretion by the type II secretion system"/>
    <property type="evidence" value="ECO:0007669"/>
    <property type="project" value="InterPro"/>
</dbReference>
<dbReference type="GeneID" id="97607039"/>
<evidence type="ECO:0000313" key="13">
    <source>
        <dbReference type="EMBL" id="CCO94888.1"/>
    </source>
</evidence>
<evidence type="ECO:0000256" key="4">
    <source>
        <dbReference type="ARBA" id="ARBA00022475"/>
    </source>
</evidence>
<keyword evidence="5" id="KW-0997">Cell inner membrane</keyword>
<sequence>MAKKPRKNKGLLCFYFSGQPRDRLRWEYRSAGGAYSSGTADDPIPGGKKDSVWLAIPAGHCLFYCVSGGKMPAEALKWQLEGTAIGDVDALHITVLARTAQDNHLVAIEPARLRAAINAVRQSGFTPDYALPDVLMLPHGQAFRLEEQWLARTEPFSGVSVAVADLPLLTAHDSTLAGQVEEQQTRKWLTQETGKTSLPSLLHGEFGPTVSWRNSIGCLIVALLLSGCCLAAFPLYHGWQLNMAAEQLTQQTLQRYQRYFPHERPVKPAQALLEHIQQQETHKPTAGLLVLLTECSELLANVKEIPLQTLEWDAKKQQLSLHFAAVIPTDNPLVAPEGLQLTRQGKRSITIGRKS</sequence>
<dbReference type="RefSeq" id="WP_004159697.1">
    <property type="nucleotide sequence ID" value="NZ_BAYW01000010.1"/>
</dbReference>
<evidence type="ECO:0000259" key="12">
    <source>
        <dbReference type="Pfam" id="PF12693"/>
    </source>
</evidence>
<dbReference type="NCBIfam" id="TIGR01709">
    <property type="entry name" value="typeII_sec_gspL"/>
    <property type="match status" value="1"/>
</dbReference>
<evidence type="ECO:0000256" key="7">
    <source>
        <dbReference type="ARBA" id="ARBA00022927"/>
    </source>
</evidence>
<reference evidence="13 14" key="2">
    <citation type="submission" date="2013-04" db="EMBL/GenBank/DDBJ databases">
        <title>Comparative genomics of 12 strains of Erwinia amylovora identifies a pan-genome with a large conserved core and provides insights into host specificity.</title>
        <authorList>
            <person name="Mann R.A."/>
            <person name="Smits T.H.M."/>
            <person name="Buehlmann A."/>
            <person name="Blom J."/>
            <person name="Goesmann A."/>
            <person name="Frey J.E."/>
            <person name="Plummer K.M."/>
            <person name="Beer S.V."/>
            <person name="Luck J."/>
            <person name="Duffy B."/>
            <person name="Rodoni B."/>
        </authorList>
    </citation>
    <scope>NUCLEOTIDE SEQUENCE [LARGE SCALE GENOMIC DNA]</scope>
    <source>
        <strain evidence="14">CFBP 1232</strain>
    </source>
</reference>
<comment type="caution">
    <text evidence="13">The sequence shown here is derived from an EMBL/GenBank/DDBJ whole genome shotgun (WGS) entry which is preliminary data.</text>
</comment>
<keyword evidence="8 10" id="KW-1133">Transmembrane helix</keyword>
<evidence type="ECO:0000256" key="2">
    <source>
        <dbReference type="ARBA" id="ARBA00005318"/>
    </source>
</evidence>
<reference evidence="13 14" key="1">
    <citation type="submission" date="2012-11" db="EMBL/GenBank/DDBJ databases">
        <authorList>
            <person name="Linke B."/>
        </authorList>
    </citation>
    <scope>NUCLEOTIDE SEQUENCE [LARGE SCALE GENOMIC DNA]</scope>
    <source>
        <strain evidence="14">CFBP 1232</strain>
    </source>
</reference>
<evidence type="ECO:0000256" key="9">
    <source>
        <dbReference type="ARBA" id="ARBA00023136"/>
    </source>
</evidence>
<dbReference type="GO" id="GO:0005886">
    <property type="term" value="C:plasma membrane"/>
    <property type="evidence" value="ECO:0007669"/>
    <property type="project" value="UniProtKB-SubCell"/>
</dbReference>
<keyword evidence="3" id="KW-0813">Transport</keyword>
<comment type="similarity">
    <text evidence="2">Belongs to the GSP L family.</text>
</comment>
<dbReference type="GO" id="GO:0009276">
    <property type="term" value="C:Gram-negative-bacterium-type cell wall"/>
    <property type="evidence" value="ECO:0007669"/>
    <property type="project" value="InterPro"/>
</dbReference>
<organism evidence="13 14">
    <name type="scientific">Erwinia amylovora NBRC 12687 = CFBP 1232</name>
    <dbReference type="NCBI Taxonomy" id="1219359"/>
    <lineage>
        <taxon>Bacteria</taxon>
        <taxon>Pseudomonadati</taxon>
        <taxon>Pseudomonadota</taxon>
        <taxon>Gammaproteobacteria</taxon>
        <taxon>Enterobacterales</taxon>
        <taxon>Erwiniaceae</taxon>
        <taxon>Erwinia</taxon>
    </lineage>
</organism>
<evidence type="ECO:0000256" key="6">
    <source>
        <dbReference type="ARBA" id="ARBA00022692"/>
    </source>
</evidence>
<accession>A0A831ETK6</accession>
<evidence type="ECO:0000256" key="3">
    <source>
        <dbReference type="ARBA" id="ARBA00022448"/>
    </source>
</evidence>
<dbReference type="GO" id="GO:0015627">
    <property type="term" value="C:type II protein secretion system complex"/>
    <property type="evidence" value="ECO:0007669"/>
    <property type="project" value="InterPro"/>
</dbReference>
<evidence type="ECO:0000256" key="10">
    <source>
        <dbReference type="SAM" id="Phobius"/>
    </source>
</evidence>
<name>A0A831ETK6_ERWAM</name>
<evidence type="ECO:0000256" key="5">
    <source>
        <dbReference type="ARBA" id="ARBA00022519"/>
    </source>
</evidence>
<protein>
    <submittedName>
        <fullName evidence="13">Type II secretion system protein outL</fullName>
    </submittedName>
</protein>
<gene>
    <name evidence="13" type="primary">outL</name>
    <name evidence="13" type="ORF">BN437_2978</name>
</gene>
<evidence type="ECO:0000259" key="11">
    <source>
        <dbReference type="Pfam" id="PF05134"/>
    </source>
</evidence>
<dbReference type="InterPro" id="IPR024230">
    <property type="entry name" value="GspL_cyto_dom"/>
</dbReference>
<dbReference type="Gene3D" id="3.30.1360.100">
    <property type="entry name" value="General secretion pathway protein M, EpsM"/>
    <property type="match status" value="1"/>
</dbReference>
<evidence type="ECO:0000256" key="1">
    <source>
        <dbReference type="ARBA" id="ARBA00004377"/>
    </source>
</evidence>
<dbReference type="Pfam" id="PF05134">
    <property type="entry name" value="T2SSL"/>
    <property type="match status" value="1"/>
</dbReference>
<evidence type="ECO:0000313" key="14">
    <source>
        <dbReference type="Proteomes" id="UP000013111"/>
    </source>
</evidence>
<dbReference type="Proteomes" id="UP000013111">
    <property type="component" value="Unassembled WGS sequence"/>
</dbReference>
<dbReference type="InterPro" id="IPR025691">
    <property type="entry name" value="GspL_pp_dom"/>
</dbReference>
<feature type="domain" description="GspL cytoplasmic actin-ATPase-like" evidence="11">
    <location>
        <begin position="69"/>
        <end position="175"/>
    </location>
</feature>
<keyword evidence="7" id="KW-0653">Protein transport</keyword>
<feature type="transmembrane region" description="Helical" evidence="10">
    <location>
        <begin position="216"/>
        <end position="239"/>
    </location>
</feature>
<keyword evidence="9 10" id="KW-0472">Membrane</keyword>
<dbReference type="InterPro" id="IPR007812">
    <property type="entry name" value="T2SS_protein-GspL"/>
</dbReference>
<dbReference type="EMBL" id="CAPB01000035">
    <property type="protein sequence ID" value="CCO94888.1"/>
    <property type="molecule type" value="Genomic_DNA"/>
</dbReference>
<feature type="domain" description="GspL periplasmic" evidence="12">
    <location>
        <begin position="211"/>
        <end position="324"/>
    </location>
</feature>
<dbReference type="Pfam" id="PF12693">
    <property type="entry name" value="GspL_C"/>
    <property type="match status" value="1"/>
</dbReference>
<dbReference type="Gene3D" id="3.30.420.380">
    <property type="match status" value="1"/>
</dbReference>
<proteinExistence type="inferred from homology"/>
<dbReference type="InterPro" id="IPR043129">
    <property type="entry name" value="ATPase_NBD"/>
</dbReference>
<keyword evidence="4" id="KW-1003">Cell membrane</keyword>
<evidence type="ECO:0000256" key="8">
    <source>
        <dbReference type="ARBA" id="ARBA00022989"/>
    </source>
</evidence>
<dbReference type="AlphaFoldDB" id="A0A831ETK6"/>